<dbReference type="RefSeq" id="WP_119437806.1">
    <property type="nucleotide sequence ID" value="NZ_QWGR01000004.1"/>
</dbReference>
<sequence length="167" mass="19257">MKTLLIYPEKDNTAKSWLNKLGLNTKKEHSTPLELLEISIELPITWEKKLIDLGVKKLRDKDILWADLIIIKTQYNQIQSASFVAKRCDAFQKRIIVQGELNESPLWSTENVSRSSFTEVVDNLFDNSFLHDFLDAGIKKKPNIGNSEYSLFDFSGSLRKRLQIVLD</sequence>
<accession>A0A399SY10</accession>
<evidence type="ECO:0000313" key="1">
    <source>
        <dbReference type="EMBL" id="RIJ48886.1"/>
    </source>
</evidence>
<protein>
    <submittedName>
        <fullName evidence="1">Uncharacterized protein</fullName>
    </submittedName>
</protein>
<dbReference type="Proteomes" id="UP000265926">
    <property type="component" value="Unassembled WGS sequence"/>
</dbReference>
<comment type="caution">
    <text evidence="1">The sequence shown here is derived from an EMBL/GenBank/DDBJ whole genome shotgun (WGS) entry which is preliminary data.</text>
</comment>
<dbReference type="AlphaFoldDB" id="A0A399SY10"/>
<reference evidence="1 2" key="1">
    <citation type="submission" date="2018-08" db="EMBL/GenBank/DDBJ databases">
        <title>Pallidiluteibacterium maritimus gen. nov., sp. nov., isolated from coastal sediment.</title>
        <authorList>
            <person name="Zhou L.Y."/>
        </authorList>
    </citation>
    <scope>NUCLEOTIDE SEQUENCE [LARGE SCALE GENOMIC DNA]</scope>
    <source>
        <strain evidence="1 2">XSD2</strain>
    </source>
</reference>
<name>A0A399SY10_9BACT</name>
<dbReference type="EMBL" id="QWGR01000004">
    <property type="protein sequence ID" value="RIJ48886.1"/>
    <property type="molecule type" value="Genomic_DNA"/>
</dbReference>
<keyword evidence="2" id="KW-1185">Reference proteome</keyword>
<proteinExistence type="predicted"/>
<organism evidence="1 2">
    <name type="scientific">Maribellus luteus</name>
    <dbReference type="NCBI Taxonomy" id="2305463"/>
    <lineage>
        <taxon>Bacteria</taxon>
        <taxon>Pseudomonadati</taxon>
        <taxon>Bacteroidota</taxon>
        <taxon>Bacteroidia</taxon>
        <taxon>Marinilabiliales</taxon>
        <taxon>Prolixibacteraceae</taxon>
        <taxon>Maribellus</taxon>
    </lineage>
</organism>
<gene>
    <name evidence="1" type="ORF">D1614_10205</name>
</gene>
<evidence type="ECO:0000313" key="2">
    <source>
        <dbReference type="Proteomes" id="UP000265926"/>
    </source>
</evidence>
<dbReference type="OrthoDB" id="1122705at2"/>